<keyword evidence="2 5" id="KW-0812">Transmembrane</keyword>
<evidence type="ECO:0000313" key="7">
    <source>
        <dbReference type="Proteomes" id="UP000298673"/>
    </source>
</evidence>
<sequence>MKTYQRYLSRSLILFFSLLLMFLLLIESNIGFKWFFNFTNYFFLGSKVEKISGNWRDFTLQNIYCNILGMSVKAKKIRCIIDYASFFKMSLIIKEIETKDMQIKINDNQNAYLKKNISKDNFKKSIFLGHSLTINKIHFDKIFFKTAKKNIFLSDIFTGIQWTGSNLVIFPSYISDINIEKSNIQSKIFIQNQKIFKKKDFNSQKISNFFRFFSEKIKNLILLNTDLKNLICANFSFVDDFNNKQNISEIEIKAQIKNNTIKIKKFNSRFHSIKIKSYGQIVLKNNCSIFSTIHSEISTLELHDKILNLSIKSKLNNKFKFILNVNNLMRTNVQGVIFLNRLNCPFQVKLSSTHFFLPIEKKIGLRSNSFSAILKGNINNYFLSLQNILYIKNFPSILFKLNSHGNLKNIFLDKLIFLPIKNIHSSEEKNKLIFNKKEINSNDTKYNQILANLIGKLDISVTSSEKSHNLSVPQIRFNGNIMNKKFSILSSLFYKNFSFLDIPKMNISLGKNKAWLKGMFNKNIYVNSAFCFDHLDYFSPFLKGVIKGKFHLSGSRSNPRLYSSFSANHVIWNDFNLNKMEISSRIHSHNKISGNFLFDIKKMNSSFLNIDFLKIRSFWNDKNQKFYFSLKNKDCFINFVFYGILNKKTKFWNGFFKKIDIQTSNFKWIIKKNIVIRNYNIKKKTNDYIQKKLKNSIKLSNFLLILKNFFKNSSHGSILKFHGQTLINAELKWLSDVNFINGTFILESKKLILEKITKEKSLIKKINFLNFSINLKGNNLTSHWILKNSNHLLEESSLLGFLNINDVYNTKIIHGKCFILNFPVSIIDFFTVYFQNTQGVLIGNMNFSGSLYNPKIVADINLKNIFIKGRNLLTYISMFFCSFFNYSNYIDINQEIIIKKGSLFFQLSLNRKKQNGLEWSILFNSDNFKIEIFPRIQFTVSSQLNFHYFLSKCSMNGYLKFLLFYFYIHENNIII</sequence>
<gene>
    <name evidence="6" type="ORF">D9V75_00395</name>
</gene>
<evidence type="ECO:0000313" key="6">
    <source>
        <dbReference type="EMBL" id="QCI24192.1"/>
    </source>
</evidence>
<dbReference type="Proteomes" id="UP000298673">
    <property type="component" value="Chromosome"/>
</dbReference>
<feature type="transmembrane region" description="Helical" evidence="5">
    <location>
        <begin position="12"/>
        <end position="36"/>
    </location>
</feature>
<reference evidence="6 7" key="1">
    <citation type="submission" date="2018-12" db="EMBL/GenBank/DDBJ databases">
        <authorList>
            <person name="Chong R.A."/>
        </authorList>
    </citation>
    <scope>NUCLEOTIDE SEQUENCE [LARGE SCALE GENOMIC DNA]</scope>
    <source>
        <strain evidence="6 7">Mst</strain>
    </source>
</reference>
<dbReference type="EMBL" id="CP034861">
    <property type="protein sequence ID" value="QCI24192.1"/>
    <property type="molecule type" value="Genomic_DNA"/>
</dbReference>
<keyword evidence="3 5" id="KW-1133">Transmembrane helix</keyword>
<dbReference type="GO" id="GO:0009306">
    <property type="term" value="P:protein secretion"/>
    <property type="evidence" value="ECO:0007669"/>
    <property type="project" value="TreeGrafter"/>
</dbReference>
<organism evidence="6 7">
    <name type="scientific">Buchnera aphidicola</name>
    <name type="common">Muscaphis stroyani</name>
    <dbReference type="NCBI Taxonomy" id="1241869"/>
    <lineage>
        <taxon>Bacteria</taxon>
        <taxon>Pseudomonadati</taxon>
        <taxon>Pseudomonadota</taxon>
        <taxon>Gammaproteobacteria</taxon>
        <taxon>Enterobacterales</taxon>
        <taxon>Erwiniaceae</taxon>
        <taxon>Buchnera</taxon>
    </lineage>
</organism>
<evidence type="ECO:0000256" key="1">
    <source>
        <dbReference type="ARBA" id="ARBA00004167"/>
    </source>
</evidence>
<dbReference type="OrthoDB" id="5555605at2"/>
<reference evidence="6 7" key="2">
    <citation type="submission" date="2019-05" db="EMBL/GenBank/DDBJ databases">
        <title>Genome evolution of the obligate endosymbiont Buchnera aphidicola.</title>
        <authorList>
            <person name="Moran N.A."/>
        </authorList>
    </citation>
    <scope>NUCLEOTIDE SEQUENCE [LARGE SCALE GENOMIC DNA]</scope>
    <source>
        <strain evidence="6 7">Mst</strain>
    </source>
</reference>
<accession>A0A4D6Y413</accession>
<evidence type="ECO:0000256" key="2">
    <source>
        <dbReference type="ARBA" id="ARBA00022692"/>
    </source>
</evidence>
<evidence type="ECO:0000256" key="3">
    <source>
        <dbReference type="ARBA" id="ARBA00022989"/>
    </source>
</evidence>
<dbReference type="RefSeq" id="WP_158343187.1">
    <property type="nucleotide sequence ID" value="NZ_CP034861.1"/>
</dbReference>
<evidence type="ECO:0000256" key="4">
    <source>
        <dbReference type="ARBA" id="ARBA00023136"/>
    </source>
</evidence>
<keyword evidence="4 5" id="KW-0472">Membrane</keyword>
<evidence type="ECO:0000256" key="5">
    <source>
        <dbReference type="SAM" id="Phobius"/>
    </source>
</evidence>
<dbReference type="GO" id="GO:0005886">
    <property type="term" value="C:plasma membrane"/>
    <property type="evidence" value="ECO:0007669"/>
    <property type="project" value="TreeGrafter"/>
</dbReference>
<dbReference type="AlphaFoldDB" id="A0A4D6Y413"/>
<comment type="subcellular location">
    <subcellularLocation>
        <location evidence="1">Membrane</location>
        <topology evidence="1">Single-pass membrane protein</topology>
    </subcellularLocation>
</comment>
<dbReference type="GO" id="GO:0097347">
    <property type="term" value="C:TAM protein secretion complex"/>
    <property type="evidence" value="ECO:0007669"/>
    <property type="project" value="TreeGrafter"/>
</dbReference>
<dbReference type="PANTHER" id="PTHR36985">
    <property type="entry name" value="TRANSLOCATION AND ASSEMBLY MODULE SUBUNIT TAMB"/>
    <property type="match status" value="1"/>
</dbReference>
<dbReference type="PANTHER" id="PTHR36985:SF1">
    <property type="entry name" value="TRANSLOCATION AND ASSEMBLY MODULE SUBUNIT TAMB"/>
    <property type="match status" value="1"/>
</dbReference>
<proteinExistence type="predicted"/>
<name>A0A4D6Y413_9GAMM</name>
<protein>
    <submittedName>
        <fullName evidence="6">Translocation/assembly module TamB</fullName>
    </submittedName>
</protein>